<organism evidence="1 2">
    <name type="scientific">Clitoria ternatea</name>
    <name type="common">Butterfly pea</name>
    <dbReference type="NCBI Taxonomy" id="43366"/>
    <lineage>
        <taxon>Eukaryota</taxon>
        <taxon>Viridiplantae</taxon>
        <taxon>Streptophyta</taxon>
        <taxon>Embryophyta</taxon>
        <taxon>Tracheophyta</taxon>
        <taxon>Spermatophyta</taxon>
        <taxon>Magnoliopsida</taxon>
        <taxon>eudicotyledons</taxon>
        <taxon>Gunneridae</taxon>
        <taxon>Pentapetalae</taxon>
        <taxon>rosids</taxon>
        <taxon>fabids</taxon>
        <taxon>Fabales</taxon>
        <taxon>Fabaceae</taxon>
        <taxon>Papilionoideae</taxon>
        <taxon>50 kb inversion clade</taxon>
        <taxon>NPAAA clade</taxon>
        <taxon>indigoferoid/millettioid clade</taxon>
        <taxon>Phaseoleae</taxon>
        <taxon>Clitoria</taxon>
    </lineage>
</organism>
<dbReference type="Proteomes" id="UP001359559">
    <property type="component" value="Unassembled WGS sequence"/>
</dbReference>
<sequence length="104" mass="11858">MDDYRVLANQTRLHPLSYEGGNALPRGSIQLLRRKDKRVGGDLEKVWFKTKVSRNIEGGLDVKVTIDYYTKGEEDLPVEMCNELKAKANGLFRAIEHHTKATQD</sequence>
<dbReference type="EMBL" id="JAYKXN010000003">
    <property type="protein sequence ID" value="KAK7302407.1"/>
    <property type="molecule type" value="Genomic_DNA"/>
</dbReference>
<name>A0AAN9JR98_CLITE</name>
<evidence type="ECO:0000313" key="2">
    <source>
        <dbReference type="Proteomes" id="UP001359559"/>
    </source>
</evidence>
<accession>A0AAN9JR98</accession>
<keyword evidence="2" id="KW-1185">Reference proteome</keyword>
<proteinExistence type="predicted"/>
<evidence type="ECO:0000313" key="1">
    <source>
        <dbReference type="EMBL" id="KAK7302407.1"/>
    </source>
</evidence>
<gene>
    <name evidence="1" type="ORF">RJT34_13295</name>
</gene>
<protein>
    <submittedName>
        <fullName evidence="1">Uncharacterized protein</fullName>
    </submittedName>
</protein>
<dbReference type="InterPro" id="IPR023393">
    <property type="entry name" value="START-like_dom_sf"/>
</dbReference>
<reference evidence="1 2" key="1">
    <citation type="submission" date="2024-01" db="EMBL/GenBank/DDBJ databases">
        <title>The genomes of 5 underutilized Papilionoideae crops provide insights into root nodulation and disease resistance.</title>
        <authorList>
            <person name="Yuan L."/>
        </authorList>
    </citation>
    <scope>NUCLEOTIDE SEQUENCE [LARGE SCALE GENOMIC DNA]</scope>
    <source>
        <strain evidence="1">LY-2023</strain>
        <tissue evidence="1">Leaf</tissue>
    </source>
</reference>
<comment type="caution">
    <text evidence="1">The sequence shown here is derived from an EMBL/GenBank/DDBJ whole genome shotgun (WGS) entry which is preliminary data.</text>
</comment>
<dbReference type="AlphaFoldDB" id="A0AAN9JR98"/>
<dbReference type="Gene3D" id="3.30.530.20">
    <property type="match status" value="1"/>
</dbReference>